<protein>
    <submittedName>
        <fullName evidence="1">Gluconate 2-dehydrogenase subunit 3 family protein</fullName>
    </submittedName>
</protein>
<dbReference type="RefSeq" id="WP_138838970.1">
    <property type="nucleotide sequence ID" value="NZ_VCNI01000004.1"/>
</dbReference>
<accession>A0ABY2WGM6</accession>
<dbReference type="Pfam" id="PF13618">
    <property type="entry name" value="Gluconate_2-dh3"/>
    <property type="match status" value="1"/>
</dbReference>
<dbReference type="EMBL" id="VCNI01000004">
    <property type="protein sequence ID" value="TMU50705.1"/>
    <property type="molecule type" value="Genomic_DNA"/>
</dbReference>
<reference evidence="1 2" key="1">
    <citation type="submission" date="2019-05" db="EMBL/GenBank/DDBJ databases">
        <title>Flagellimonas sp. AsT0115, sp. nov., isolated from a marine red algae, Asparagopsis taxiformis.</title>
        <authorList>
            <person name="Kim J."/>
            <person name="Jeong S.E."/>
            <person name="Jeon C.O."/>
        </authorList>
    </citation>
    <scope>NUCLEOTIDE SEQUENCE [LARGE SCALE GENOMIC DNA]</scope>
    <source>
        <strain evidence="1 2">AsT0115</strain>
    </source>
</reference>
<organism evidence="1 2">
    <name type="scientific">Flagellimonas algicola</name>
    <dbReference type="NCBI Taxonomy" id="2583815"/>
    <lineage>
        <taxon>Bacteria</taxon>
        <taxon>Pseudomonadati</taxon>
        <taxon>Bacteroidota</taxon>
        <taxon>Flavobacteriia</taxon>
        <taxon>Flavobacteriales</taxon>
        <taxon>Flavobacteriaceae</taxon>
        <taxon>Flagellimonas</taxon>
    </lineage>
</organism>
<comment type="caution">
    <text evidence="1">The sequence shown here is derived from an EMBL/GenBank/DDBJ whole genome shotgun (WGS) entry which is preliminary data.</text>
</comment>
<sequence>MDRRVAVVHISWILKSAFLTPAVSTLFHSCRDEVANAREMQILKPGQNESIIAMADTIVPRTDTPSASDVRVNHFIDLLLKDVFDRKTRSAFLQGLSDFDEKCKARTGSDFYDLDEQRRFQYLSKVDQQIMGRDYGERVPFYYSFKHLVITSYFSTKEGVRQNLDYKPVPGPYKGEVDCHGNTRIMIGNYM</sequence>
<evidence type="ECO:0000313" key="2">
    <source>
        <dbReference type="Proteomes" id="UP000751614"/>
    </source>
</evidence>
<proteinExistence type="predicted"/>
<keyword evidence="2" id="KW-1185">Reference proteome</keyword>
<dbReference type="InterPro" id="IPR027056">
    <property type="entry name" value="Gluconate_2DH_su3"/>
</dbReference>
<name>A0ABY2WGM6_9FLAO</name>
<evidence type="ECO:0000313" key="1">
    <source>
        <dbReference type="EMBL" id="TMU50705.1"/>
    </source>
</evidence>
<gene>
    <name evidence="1" type="ORF">FGG15_18065</name>
</gene>
<dbReference type="Proteomes" id="UP000751614">
    <property type="component" value="Unassembled WGS sequence"/>
</dbReference>